<evidence type="ECO:0000259" key="7">
    <source>
        <dbReference type="Pfam" id="PF00892"/>
    </source>
</evidence>
<feature type="transmembrane region" description="Helical" evidence="6">
    <location>
        <begin position="210"/>
        <end position="229"/>
    </location>
</feature>
<keyword evidence="9" id="KW-1185">Reference proteome</keyword>
<dbReference type="PANTHER" id="PTHR22911">
    <property type="entry name" value="ACYL-MALONYL CONDENSING ENZYME-RELATED"/>
    <property type="match status" value="1"/>
</dbReference>
<comment type="caution">
    <text evidence="8">The sequence shown here is derived from an EMBL/GenBank/DDBJ whole genome shotgun (WGS) entry which is preliminary data.</text>
</comment>
<keyword evidence="3 6" id="KW-0812">Transmembrane</keyword>
<feature type="transmembrane region" description="Helical" evidence="6">
    <location>
        <begin position="71"/>
        <end position="89"/>
    </location>
</feature>
<dbReference type="Pfam" id="PF00892">
    <property type="entry name" value="EamA"/>
    <property type="match status" value="1"/>
</dbReference>
<accession>A0ABV9H5J8</accession>
<gene>
    <name evidence="8" type="ORF">ACFO1V_10840</name>
</gene>
<proteinExistence type="inferred from homology"/>
<feature type="domain" description="EamA" evidence="7">
    <location>
        <begin position="3"/>
        <end position="134"/>
    </location>
</feature>
<dbReference type="SUPFAM" id="SSF103481">
    <property type="entry name" value="Multidrug resistance efflux transporter EmrE"/>
    <property type="match status" value="2"/>
</dbReference>
<feature type="transmembrane region" description="Helical" evidence="6">
    <location>
        <begin position="122"/>
        <end position="140"/>
    </location>
</feature>
<evidence type="ECO:0000256" key="2">
    <source>
        <dbReference type="ARBA" id="ARBA00009853"/>
    </source>
</evidence>
<feature type="transmembrane region" description="Helical" evidence="6">
    <location>
        <begin position="241"/>
        <end position="260"/>
    </location>
</feature>
<feature type="transmembrane region" description="Helical" evidence="6">
    <location>
        <begin position="266"/>
        <end position="284"/>
    </location>
</feature>
<evidence type="ECO:0000313" key="8">
    <source>
        <dbReference type="EMBL" id="MFC4625703.1"/>
    </source>
</evidence>
<feature type="transmembrane region" description="Helical" evidence="6">
    <location>
        <begin position="33"/>
        <end position="50"/>
    </location>
</feature>
<comment type="subcellular location">
    <subcellularLocation>
        <location evidence="1">Membrane</location>
        <topology evidence="1">Multi-pass membrane protein</topology>
    </subcellularLocation>
</comment>
<evidence type="ECO:0000256" key="4">
    <source>
        <dbReference type="ARBA" id="ARBA00022989"/>
    </source>
</evidence>
<dbReference type="PANTHER" id="PTHR22911:SF6">
    <property type="entry name" value="SOLUTE CARRIER FAMILY 35 MEMBER G1"/>
    <property type="match status" value="1"/>
</dbReference>
<feature type="transmembrane region" description="Helical" evidence="6">
    <location>
        <begin position="95"/>
        <end position="115"/>
    </location>
</feature>
<evidence type="ECO:0000256" key="5">
    <source>
        <dbReference type="ARBA" id="ARBA00023136"/>
    </source>
</evidence>
<sequence>MLGIGLKIASVAIFVCMSTLLKASDGVPVGELVFFRSFFGIFALLGYYAAQGQLAGLFQTRHGFSHFWRGLVGVFSMSFGFFALTRLPLPEAIAINYASPLITVILSAIILHEVVRLYRWSAVFFGLIGVMIILWPRLTVFSSEQLVGYDELIGAVAAFISACLGAVAMLLVRHLVQTERTGTIVVYFMISASVLSLMTMPFGWVMPSGMQWVMLIGAGLCGGIAQILLTECYRYAPMSTIAPFEYTSMLLGLGIGYFAFGDVPTMTMLVGSMIVIAAGSFIIYREHQLSLLEQRREAMH</sequence>
<keyword evidence="5 6" id="KW-0472">Membrane</keyword>
<evidence type="ECO:0000256" key="3">
    <source>
        <dbReference type="ARBA" id="ARBA00022692"/>
    </source>
</evidence>
<dbReference type="Proteomes" id="UP001596042">
    <property type="component" value="Unassembled WGS sequence"/>
</dbReference>
<evidence type="ECO:0000313" key="9">
    <source>
        <dbReference type="Proteomes" id="UP001596042"/>
    </source>
</evidence>
<comment type="similarity">
    <text evidence="2">Belongs to the drug/metabolite transporter (DMT) superfamily. 10 TMS drug/metabolite exporter (DME) (TC 2.A.7.3) family.</text>
</comment>
<evidence type="ECO:0000256" key="6">
    <source>
        <dbReference type="SAM" id="Phobius"/>
    </source>
</evidence>
<keyword evidence="4 6" id="KW-1133">Transmembrane helix</keyword>
<dbReference type="InterPro" id="IPR000620">
    <property type="entry name" value="EamA_dom"/>
</dbReference>
<feature type="transmembrane region" description="Helical" evidence="6">
    <location>
        <begin position="184"/>
        <end position="204"/>
    </location>
</feature>
<protein>
    <submittedName>
        <fullName evidence="8">DMT family transporter</fullName>
    </submittedName>
</protein>
<organism evidence="8 9">
    <name type="scientific">Daeguia caeni</name>
    <dbReference type="NCBI Taxonomy" id="439612"/>
    <lineage>
        <taxon>Bacteria</taxon>
        <taxon>Pseudomonadati</taxon>
        <taxon>Pseudomonadota</taxon>
        <taxon>Alphaproteobacteria</taxon>
        <taxon>Hyphomicrobiales</taxon>
        <taxon>Brucellaceae</taxon>
        <taxon>Daeguia</taxon>
    </lineage>
</organism>
<dbReference type="InterPro" id="IPR037185">
    <property type="entry name" value="EmrE-like"/>
</dbReference>
<dbReference type="EMBL" id="JBHSEL010000108">
    <property type="protein sequence ID" value="MFC4625703.1"/>
    <property type="molecule type" value="Genomic_DNA"/>
</dbReference>
<feature type="transmembrane region" description="Helical" evidence="6">
    <location>
        <begin position="152"/>
        <end position="172"/>
    </location>
</feature>
<name>A0ABV9H5J8_9HYPH</name>
<dbReference type="RefSeq" id="WP_374834051.1">
    <property type="nucleotide sequence ID" value="NZ_JBHEEZ010000038.1"/>
</dbReference>
<evidence type="ECO:0000256" key="1">
    <source>
        <dbReference type="ARBA" id="ARBA00004141"/>
    </source>
</evidence>
<reference evidence="9" key="1">
    <citation type="journal article" date="2019" name="Int. J. Syst. Evol. Microbiol.">
        <title>The Global Catalogue of Microorganisms (GCM) 10K type strain sequencing project: providing services to taxonomists for standard genome sequencing and annotation.</title>
        <authorList>
            <consortium name="The Broad Institute Genomics Platform"/>
            <consortium name="The Broad Institute Genome Sequencing Center for Infectious Disease"/>
            <person name="Wu L."/>
            <person name="Ma J."/>
        </authorList>
    </citation>
    <scope>NUCLEOTIDE SEQUENCE [LARGE SCALE GENOMIC DNA]</scope>
    <source>
        <strain evidence="9">CGMCC 1.15731</strain>
    </source>
</reference>